<accession>A0A9D3W2J0</accession>
<gene>
    <name evidence="1" type="ORF">J1N35_010921</name>
</gene>
<name>A0A9D3W2J0_9ROSI</name>
<proteinExistence type="predicted"/>
<organism evidence="1 2">
    <name type="scientific">Gossypium stocksii</name>
    <dbReference type="NCBI Taxonomy" id="47602"/>
    <lineage>
        <taxon>Eukaryota</taxon>
        <taxon>Viridiplantae</taxon>
        <taxon>Streptophyta</taxon>
        <taxon>Embryophyta</taxon>
        <taxon>Tracheophyta</taxon>
        <taxon>Spermatophyta</taxon>
        <taxon>Magnoliopsida</taxon>
        <taxon>eudicotyledons</taxon>
        <taxon>Gunneridae</taxon>
        <taxon>Pentapetalae</taxon>
        <taxon>rosids</taxon>
        <taxon>malvids</taxon>
        <taxon>Malvales</taxon>
        <taxon>Malvaceae</taxon>
        <taxon>Malvoideae</taxon>
        <taxon>Gossypium</taxon>
    </lineage>
</organism>
<comment type="caution">
    <text evidence="1">The sequence shown here is derived from an EMBL/GenBank/DDBJ whole genome shotgun (WGS) entry which is preliminary data.</text>
</comment>
<protein>
    <submittedName>
        <fullName evidence="1">Uncharacterized protein</fullName>
    </submittedName>
</protein>
<dbReference type="EMBL" id="JAIQCV010000004">
    <property type="protein sequence ID" value="KAH1107153.1"/>
    <property type="molecule type" value="Genomic_DNA"/>
</dbReference>
<dbReference type="Proteomes" id="UP000828251">
    <property type="component" value="Unassembled WGS sequence"/>
</dbReference>
<evidence type="ECO:0000313" key="1">
    <source>
        <dbReference type="EMBL" id="KAH1107153.1"/>
    </source>
</evidence>
<keyword evidence="2" id="KW-1185">Reference proteome</keyword>
<sequence>MAIGPTPDSNATTWFLEGSPQLIGNYPCDPRENFRILGSYARVATCLIGLARVAHTAWPKTYMPVRHSRVGPHAQSSLAHMAYMATLTTLHNHVSRTATPTTFTQPTTRLGTCSCGVDSAFFRLSQNP</sequence>
<evidence type="ECO:0000313" key="2">
    <source>
        <dbReference type="Proteomes" id="UP000828251"/>
    </source>
</evidence>
<reference evidence="1 2" key="1">
    <citation type="journal article" date="2021" name="Plant Biotechnol. J.">
        <title>Multi-omics assisted identification of the key and species-specific regulatory components of drought-tolerant mechanisms in Gossypium stocksii.</title>
        <authorList>
            <person name="Yu D."/>
            <person name="Ke L."/>
            <person name="Zhang D."/>
            <person name="Wu Y."/>
            <person name="Sun Y."/>
            <person name="Mei J."/>
            <person name="Sun J."/>
            <person name="Sun Y."/>
        </authorList>
    </citation>
    <scope>NUCLEOTIDE SEQUENCE [LARGE SCALE GENOMIC DNA]</scope>
    <source>
        <strain evidence="2">cv. E1</strain>
        <tissue evidence="1">Leaf</tissue>
    </source>
</reference>
<dbReference type="AlphaFoldDB" id="A0A9D3W2J0"/>